<dbReference type="Proteomes" id="UP000037551">
    <property type="component" value="Unassembled WGS sequence"/>
</dbReference>
<dbReference type="AlphaFoldDB" id="A0A0J8FPF9"/>
<keyword evidence="2" id="KW-1185">Reference proteome</keyword>
<accession>A0A0J8FPF9</accession>
<dbReference type="EMBL" id="LFMW01000040">
    <property type="protein sequence ID" value="KMT52115.1"/>
    <property type="molecule type" value="Genomic_DNA"/>
</dbReference>
<dbReference type="RefSeq" id="WP_048731835.1">
    <property type="nucleotide sequence ID" value="NZ_LFMW01000040.1"/>
</dbReference>
<dbReference type="Gene3D" id="3.30.460.10">
    <property type="entry name" value="Beta Polymerase, domain 2"/>
    <property type="match status" value="1"/>
</dbReference>
<dbReference type="SUPFAM" id="SSF81301">
    <property type="entry name" value="Nucleotidyltransferase"/>
    <property type="match status" value="1"/>
</dbReference>
<sequence length="184" mass="20163">MSVNRATMQGAFDLCELFQKEGVPSIIAGGAARDIYFGVTPKDIDVIICCDDKLYASSILEKAGIAHSVIHFYNESSSDRIIGVFKIAGTNIDVCLYDCTDVSEAVDAFDFNLNQFVISGIHHGIDGAHVRFVGQTHWSTLAAVRKDYSLKRLEKMQAKFLDLRDRRATGETVEVPVGGVNGPF</sequence>
<evidence type="ECO:0000313" key="1">
    <source>
        <dbReference type="EMBL" id="KMT52115.1"/>
    </source>
</evidence>
<comment type="caution">
    <text evidence="1">The sequence shown here is derived from an EMBL/GenBank/DDBJ whole genome shotgun (WGS) entry which is preliminary data.</text>
</comment>
<dbReference type="InterPro" id="IPR043519">
    <property type="entry name" value="NT_sf"/>
</dbReference>
<evidence type="ECO:0000313" key="2">
    <source>
        <dbReference type="Proteomes" id="UP000037551"/>
    </source>
</evidence>
<protein>
    <recommendedName>
        <fullName evidence="3">Poly A polymerase head domain-containing protein</fullName>
    </recommendedName>
</protein>
<organism evidence="1 2">
    <name type="scientific">Pseudomonas fildesensis</name>
    <dbReference type="NCBI Taxonomy" id="1674920"/>
    <lineage>
        <taxon>Bacteria</taxon>
        <taxon>Pseudomonadati</taxon>
        <taxon>Pseudomonadota</taxon>
        <taxon>Gammaproteobacteria</taxon>
        <taxon>Pseudomonadales</taxon>
        <taxon>Pseudomonadaceae</taxon>
        <taxon>Pseudomonas</taxon>
    </lineage>
</organism>
<reference evidence="1 2" key="1">
    <citation type="submission" date="2015-06" db="EMBL/GenBank/DDBJ databases">
        <title>Draft genome sequence of an Antarctic Pseudomonas sp. strain KG01 with full potential for biotechnological applications.</title>
        <authorList>
            <person name="Pavlov M.S."/>
            <person name="Lira F."/>
            <person name="Martinez J.L."/>
            <person name="Marshall S.H."/>
        </authorList>
    </citation>
    <scope>NUCLEOTIDE SEQUENCE [LARGE SCALE GENOMIC DNA]</scope>
    <source>
        <strain evidence="1 2">KG01</strain>
    </source>
</reference>
<dbReference type="OrthoDB" id="7034246at2"/>
<dbReference type="PATRIC" id="fig|1674920.3.peg.5900"/>
<evidence type="ECO:0008006" key="3">
    <source>
        <dbReference type="Google" id="ProtNLM"/>
    </source>
</evidence>
<proteinExistence type="predicted"/>
<dbReference type="STRING" id="1674920.ACR52_28825"/>
<gene>
    <name evidence="1" type="ORF">ACR52_28825</name>
</gene>
<name>A0A0J8FPF9_9PSED</name>